<dbReference type="Gene3D" id="3.90.25.10">
    <property type="entry name" value="UDP-galactose 4-epimerase, domain 1"/>
    <property type="match status" value="1"/>
</dbReference>
<comment type="caution">
    <text evidence="2">The sequence shown here is derived from an EMBL/GenBank/DDBJ whole genome shotgun (WGS) entry which is preliminary data.</text>
</comment>
<reference evidence="2" key="1">
    <citation type="journal article" date="2021" name="Nat. Commun.">
        <title>Genetic determinants of endophytism in the Arabidopsis root mycobiome.</title>
        <authorList>
            <person name="Mesny F."/>
            <person name="Miyauchi S."/>
            <person name="Thiergart T."/>
            <person name="Pickel B."/>
            <person name="Atanasova L."/>
            <person name="Karlsson M."/>
            <person name="Huettel B."/>
            <person name="Barry K.W."/>
            <person name="Haridas S."/>
            <person name="Chen C."/>
            <person name="Bauer D."/>
            <person name="Andreopoulos W."/>
            <person name="Pangilinan J."/>
            <person name="LaButti K."/>
            <person name="Riley R."/>
            <person name="Lipzen A."/>
            <person name="Clum A."/>
            <person name="Drula E."/>
            <person name="Henrissat B."/>
            <person name="Kohler A."/>
            <person name="Grigoriev I.V."/>
            <person name="Martin F.M."/>
            <person name="Hacquard S."/>
        </authorList>
    </citation>
    <scope>NUCLEOTIDE SEQUENCE</scope>
    <source>
        <strain evidence="2">MPI-CAGE-CH-0235</strain>
    </source>
</reference>
<dbReference type="EMBL" id="JAGPNK010000001">
    <property type="protein sequence ID" value="KAH7327804.1"/>
    <property type="molecule type" value="Genomic_DNA"/>
</dbReference>
<dbReference type="Proteomes" id="UP000813444">
    <property type="component" value="Unassembled WGS sequence"/>
</dbReference>
<sequence length="309" mass="34445">MPTVGIFPASGALASSTYNHLVNRIPKDNIILVSRYPEKLPDDVLDRRRAAYEDTPEELEAAFANIDVLFLVSYPSHVHEFRTEVQLPAISAAHKAGVKHIFYSSLAFALPENTTTKAEVMGAHLDSEEHLRSLSSMDPSFTWTSVREGLYHESYPIYTSFFDIRNPVEEILIPHDGSPPGISWANRDELGEATAILIAQYVKDPSTYTHKNEVVKLTGPTEWSLADTVKTLSAAIGKPVRIRQISVDEYVALPQVLSYFGFEERARTWATAWDAIRAGEAAYVSNTLEELLGRKPEPFDVTIQKLVGL</sequence>
<dbReference type="Gene3D" id="3.40.50.720">
    <property type="entry name" value="NAD(P)-binding Rossmann-like Domain"/>
    <property type="match status" value="1"/>
</dbReference>
<accession>A0A8K0T653</accession>
<evidence type="ECO:0000259" key="1">
    <source>
        <dbReference type="Pfam" id="PF05368"/>
    </source>
</evidence>
<protein>
    <recommendedName>
        <fullName evidence="1">NmrA-like domain-containing protein</fullName>
    </recommendedName>
</protein>
<proteinExistence type="predicted"/>
<feature type="domain" description="NmrA-like" evidence="1">
    <location>
        <begin position="54"/>
        <end position="252"/>
    </location>
</feature>
<dbReference type="PANTHER" id="PTHR47129">
    <property type="entry name" value="QUINONE OXIDOREDUCTASE 2"/>
    <property type="match status" value="1"/>
</dbReference>
<organism evidence="2 3">
    <name type="scientific">Stachybotrys elegans</name>
    <dbReference type="NCBI Taxonomy" id="80388"/>
    <lineage>
        <taxon>Eukaryota</taxon>
        <taxon>Fungi</taxon>
        <taxon>Dikarya</taxon>
        <taxon>Ascomycota</taxon>
        <taxon>Pezizomycotina</taxon>
        <taxon>Sordariomycetes</taxon>
        <taxon>Hypocreomycetidae</taxon>
        <taxon>Hypocreales</taxon>
        <taxon>Stachybotryaceae</taxon>
        <taxon>Stachybotrys</taxon>
    </lineage>
</organism>
<gene>
    <name evidence="2" type="ORF">B0I35DRAFT_346564</name>
</gene>
<dbReference type="Pfam" id="PF05368">
    <property type="entry name" value="NmrA"/>
    <property type="match status" value="1"/>
</dbReference>
<dbReference type="OrthoDB" id="419598at2759"/>
<dbReference type="PANTHER" id="PTHR47129:SF1">
    <property type="entry name" value="NMRA-LIKE DOMAIN-CONTAINING PROTEIN"/>
    <property type="match status" value="1"/>
</dbReference>
<dbReference type="SUPFAM" id="SSF51735">
    <property type="entry name" value="NAD(P)-binding Rossmann-fold domains"/>
    <property type="match status" value="1"/>
</dbReference>
<name>A0A8K0T653_9HYPO</name>
<dbReference type="InterPro" id="IPR008030">
    <property type="entry name" value="NmrA-like"/>
</dbReference>
<dbReference type="InterPro" id="IPR036291">
    <property type="entry name" value="NAD(P)-bd_dom_sf"/>
</dbReference>
<evidence type="ECO:0000313" key="3">
    <source>
        <dbReference type="Proteomes" id="UP000813444"/>
    </source>
</evidence>
<keyword evidence="3" id="KW-1185">Reference proteome</keyword>
<dbReference type="AlphaFoldDB" id="A0A8K0T653"/>
<dbReference type="InterPro" id="IPR052718">
    <property type="entry name" value="NmrA-type_oxidoreductase"/>
</dbReference>
<evidence type="ECO:0000313" key="2">
    <source>
        <dbReference type="EMBL" id="KAH7327804.1"/>
    </source>
</evidence>